<protein>
    <recommendedName>
        <fullName evidence="6">Apoptosis-stimulating of p53 protein 2-like RA domain-containing protein</fullName>
    </recommendedName>
</protein>
<name>A0A9D3N1S4_ANGAN</name>
<evidence type="ECO:0000256" key="2">
    <source>
        <dbReference type="ARBA" id="ARBA00022737"/>
    </source>
</evidence>
<dbReference type="PANTHER" id="PTHR24131:SF5">
    <property type="entry name" value="APOPTOSIS-STIMULATING OF P53 PROTEIN 1"/>
    <property type="match status" value="1"/>
</dbReference>
<dbReference type="GO" id="GO:0042981">
    <property type="term" value="P:regulation of apoptotic process"/>
    <property type="evidence" value="ECO:0007669"/>
    <property type="project" value="InterPro"/>
</dbReference>
<feature type="compositionally biased region" description="Polar residues" evidence="5">
    <location>
        <begin position="162"/>
        <end position="174"/>
    </location>
</feature>
<dbReference type="InterPro" id="IPR047163">
    <property type="entry name" value="ASPP1/2"/>
</dbReference>
<evidence type="ECO:0000256" key="4">
    <source>
        <dbReference type="ARBA" id="ARBA00023242"/>
    </source>
</evidence>
<comment type="caution">
    <text evidence="7">The sequence shown here is derived from an EMBL/GenBank/DDBJ whole genome shotgun (WGS) entry which is preliminary data.</text>
</comment>
<reference evidence="7" key="1">
    <citation type="submission" date="2021-01" db="EMBL/GenBank/DDBJ databases">
        <title>A chromosome-scale assembly of European eel, Anguilla anguilla.</title>
        <authorList>
            <person name="Henkel C."/>
            <person name="Jong-Raadsen S.A."/>
            <person name="Dufour S."/>
            <person name="Weltzien F.-A."/>
            <person name="Palstra A.P."/>
            <person name="Pelster B."/>
            <person name="Spaink H.P."/>
            <person name="Van Den Thillart G.E."/>
            <person name="Jansen H."/>
            <person name="Zahm M."/>
            <person name="Klopp C."/>
            <person name="Cedric C."/>
            <person name="Louis A."/>
            <person name="Berthelot C."/>
            <person name="Parey E."/>
            <person name="Roest Crollius H."/>
            <person name="Montfort J."/>
            <person name="Robinson-Rechavi M."/>
            <person name="Bucao C."/>
            <person name="Bouchez O."/>
            <person name="Gislard M."/>
            <person name="Lluch J."/>
            <person name="Milhes M."/>
            <person name="Lampietro C."/>
            <person name="Lopez Roques C."/>
            <person name="Donnadieu C."/>
            <person name="Braasch I."/>
            <person name="Desvignes T."/>
            <person name="Postlethwait J."/>
            <person name="Bobe J."/>
            <person name="Guiguen Y."/>
            <person name="Dirks R."/>
        </authorList>
    </citation>
    <scope>NUCLEOTIDE SEQUENCE</scope>
    <source>
        <strain evidence="7">Tag_6206</strain>
        <tissue evidence="7">Liver</tissue>
    </source>
</reference>
<dbReference type="Gene3D" id="3.10.20.90">
    <property type="entry name" value="Phosphatidylinositol 3-kinase Catalytic Subunit, Chain A, domain 1"/>
    <property type="match status" value="1"/>
</dbReference>
<evidence type="ECO:0000256" key="3">
    <source>
        <dbReference type="ARBA" id="ARBA00023043"/>
    </source>
</evidence>
<dbReference type="GO" id="GO:0002039">
    <property type="term" value="F:p53 binding"/>
    <property type="evidence" value="ECO:0007669"/>
    <property type="project" value="InterPro"/>
</dbReference>
<keyword evidence="2" id="KW-0677">Repeat</keyword>
<dbReference type="InterPro" id="IPR048942">
    <property type="entry name" value="ASPP2-like_RA"/>
</dbReference>
<feature type="compositionally biased region" description="Low complexity" evidence="5">
    <location>
        <begin position="211"/>
        <end position="225"/>
    </location>
</feature>
<dbReference type="Proteomes" id="UP001044222">
    <property type="component" value="Unassembled WGS sequence"/>
</dbReference>
<keyword evidence="4" id="KW-0539">Nucleus</keyword>
<proteinExistence type="predicted"/>
<accession>A0A9D3N1S4</accession>
<feature type="compositionally biased region" description="Low complexity" evidence="5">
    <location>
        <begin position="150"/>
        <end position="159"/>
    </location>
</feature>
<feature type="compositionally biased region" description="Basic and acidic residues" evidence="5">
    <location>
        <begin position="52"/>
        <end position="75"/>
    </location>
</feature>
<feature type="domain" description="Apoptosis-stimulating of p53 protein 2-like RA" evidence="6">
    <location>
        <begin position="71"/>
        <end position="132"/>
    </location>
</feature>
<sequence length="249" mass="27004">MSSSLANQNRRRGEWAGLSAAELGPLVCVSGGREVLTGPDLGTGAQPVLTAADHDPDGVPDRQREAADGGPHHPDTTCGDVVEFCKEPGESGCHLAEVWRGNERAIPLDHMMYEHLQKWGPRKQEVKFFLRHPPFSLVSGLAPRRAGKTDQSSQQSQDQSNKKNAANTEKQGQNGRRALLSPPRKSGERRLSVPAPVPPCRKRSRGDQPRRPSSPCARSSSPSVPDTAEGDARVRRGRQAGRQAPLARN</sequence>
<evidence type="ECO:0000313" key="7">
    <source>
        <dbReference type="EMBL" id="KAG5857737.1"/>
    </source>
</evidence>
<gene>
    <name evidence="7" type="ORF">ANANG_G00022550</name>
</gene>
<evidence type="ECO:0000313" key="8">
    <source>
        <dbReference type="Proteomes" id="UP001044222"/>
    </source>
</evidence>
<feature type="region of interest" description="Disordered" evidence="5">
    <location>
        <begin position="139"/>
        <end position="249"/>
    </location>
</feature>
<dbReference type="GO" id="GO:0005634">
    <property type="term" value="C:nucleus"/>
    <property type="evidence" value="ECO:0007669"/>
    <property type="project" value="UniProtKB-SubCell"/>
</dbReference>
<dbReference type="SUPFAM" id="SSF54236">
    <property type="entry name" value="Ubiquitin-like"/>
    <property type="match status" value="1"/>
</dbReference>
<dbReference type="EMBL" id="JAFIRN010000001">
    <property type="protein sequence ID" value="KAG5857737.1"/>
    <property type="molecule type" value="Genomic_DNA"/>
</dbReference>
<feature type="region of interest" description="Disordered" evidence="5">
    <location>
        <begin position="34"/>
        <end position="75"/>
    </location>
</feature>
<dbReference type="InterPro" id="IPR029071">
    <property type="entry name" value="Ubiquitin-like_domsf"/>
</dbReference>
<evidence type="ECO:0000256" key="5">
    <source>
        <dbReference type="SAM" id="MobiDB-lite"/>
    </source>
</evidence>
<evidence type="ECO:0000256" key="1">
    <source>
        <dbReference type="ARBA" id="ARBA00004123"/>
    </source>
</evidence>
<keyword evidence="8" id="KW-1185">Reference proteome</keyword>
<feature type="compositionally biased region" description="Low complexity" evidence="5">
    <location>
        <begin position="240"/>
        <end position="249"/>
    </location>
</feature>
<comment type="subcellular location">
    <subcellularLocation>
        <location evidence="1">Nucleus</location>
    </subcellularLocation>
</comment>
<organism evidence="7 8">
    <name type="scientific">Anguilla anguilla</name>
    <name type="common">European freshwater eel</name>
    <name type="synonym">Muraena anguilla</name>
    <dbReference type="NCBI Taxonomy" id="7936"/>
    <lineage>
        <taxon>Eukaryota</taxon>
        <taxon>Metazoa</taxon>
        <taxon>Chordata</taxon>
        <taxon>Craniata</taxon>
        <taxon>Vertebrata</taxon>
        <taxon>Euteleostomi</taxon>
        <taxon>Actinopterygii</taxon>
        <taxon>Neopterygii</taxon>
        <taxon>Teleostei</taxon>
        <taxon>Anguilliformes</taxon>
        <taxon>Anguillidae</taxon>
        <taxon>Anguilla</taxon>
    </lineage>
</organism>
<dbReference type="Pfam" id="PF21801">
    <property type="entry name" value="ASPP2-like_RA"/>
    <property type="match status" value="1"/>
</dbReference>
<dbReference type="AlphaFoldDB" id="A0A9D3N1S4"/>
<keyword evidence="3" id="KW-0040">ANK repeat</keyword>
<dbReference type="PANTHER" id="PTHR24131">
    <property type="entry name" value="APOPTOSIS-STIMULATING OF P53 PROTEIN"/>
    <property type="match status" value="1"/>
</dbReference>
<evidence type="ECO:0000259" key="6">
    <source>
        <dbReference type="Pfam" id="PF21801"/>
    </source>
</evidence>